<keyword evidence="2" id="KW-1185">Reference proteome</keyword>
<reference evidence="1 2" key="1">
    <citation type="journal article" date="2020" name="IScience">
        <title>Genome Sequencing of the Endangered Kingdonia uniflora (Circaeasteraceae, Ranunculales) Reveals Potential Mechanisms of Evolutionary Specialization.</title>
        <authorList>
            <person name="Sun Y."/>
            <person name="Deng T."/>
            <person name="Zhang A."/>
            <person name="Moore M.J."/>
            <person name="Landis J.B."/>
            <person name="Lin N."/>
            <person name="Zhang H."/>
            <person name="Zhang X."/>
            <person name="Huang J."/>
            <person name="Zhang X."/>
            <person name="Sun H."/>
            <person name="Wang H."/>
        </authorList>
    </citation>
    <scope>NUCLEOTIDE SEQUENCE [LARGE SCALE GENOMIC DNA]</scope>
    <source>
        <strain evidence="1">TB1705</strain>
        <tissue evidence="1">Leaf</tissue>
    </source>
</reference>
<accession>A0A7J7N564</accession>
<sequence length="163" mass="18416">MGWFLVIDSNELVTLTNEIGQSFSSIGSFKTQPRNVVPVVSEIMSRFYPRMRIVQILATLEVMPGYGAYVGDFSVAKDTLSSLQEKIQLFVAQLDNTETSSCIISPSLVKYIYLCLLAFMSYYSISFSLEIHIKRLCLSDFCSILLNGRGVERRTNVSMVRKK</sequence>
<gene>
    <name evidence="1" type="ORF">GIB67_008279</name>
</gene>
<dbReference type="EMBL" id="JACGCM010001055">
    <property type="protein sequence ID" value="KAF6162150.1"/>
    <property type="molecule type" value="Genomic_DNA"/>
</dbReference>
<protein>
    <submittedName>
        <fullName evidence="1">Uncharacterized protein</fullName>
    </submittedName>
</protein>
<name>A0A7J7N564_9MAGN</name>
<comment type="caution">
    <text evidence="1">The sequence shown here is derived from an EMBL/GenBank/DDBJ whole genome shotgun (WGS) entry which is preliminary data.</text>
</comment>
<dbReference type="Proteomes" id="UP000541444">
    <property type="component" value="Unassembled WGS sequence"/>
</dbReference>
<organism evidence="1 2">
    <name type="scientific">Kingdonia uniflora</name>
    <dbReference type="NCBI Taxonomy" id="39325"/>
    <lineage>
        <taxon>Eukaryota</taxon>
        <taxon>Viridiplantae</taxon>
        <taxon>Streptophyta</taxon>
        <taxon>Embryophyta</taxon>
        <taxon>Tracheophyta</taxon>
        <taxon>Spermatophyta</taxon>
        <taxon>Magnoliopsida</taxon>
        <taxon>Ranunculales</taxon>
        <taxon>Circaeasteraceae</taxon>
        <taxon>Kingdonia</taxon>
    </lineage>
</organism>
<evidence type="ECO:0000313" key="1">
    <source>
        <dbReference type="EMBL" id="KAF6162150.1"/>
    </source>
</evidence>
<dbReference type="AlphaFoldDB" id="A0A7J7N564"/>
<evidence type="ECO:0000313" key="2">
    <source>
        <dbReference type="Proteomes" id="UP000541444"/>
    </source>
</evidence>
<dbReference type="OrthoDB" id="10263264at2759"/>
<proteinExistence type="predicted"/>